<feature type="transmembrane region" description="Helical" evidence="6">
    <location>
        <begin position="249"/>
        <end position="275"/>
    </location>
</feature>
<evidence type="ECO:0000256" key="3">
    <source>
        <dbReference type="ARBA" id="ARBA00022989"/>
    </source>
</evidence>
<name>A0ABR3GSG6_9PEZI</name>
<keyword evidence="4 6" id="KW-0472">Membrane</keyword>
<feature type="transmembrane region" description="Helical" evidence="6">
    <location>
        <begin position="179"/>
        <end position="202"/>
    </location>
</feature>
<dbReference type="Pfam" id="PF20684">
    <property type="entry name" value="Fung_rhodopsin"/>
    <property type="match status" value="1"/>
</dbReference>
<evidence type="ECO:0000256" key="1">
    <source>
        <dbReference type="ARBA" id="ARBA00004141"/>
    </source>
</evidence>
<evidence type="ECO:0000256" key="6">
    <source>
        <dbReference type="SAM" id="Phobius"/>
    </source>
</evidence>
<evidence type="ECO:0000256" key="4">
    <source>
        <dbReference type="ARBA" id="ARBA00023136"/>
    </source>
</evidence>
<evidence type="ECO:0000256" key="2">
    <source>
        <dbReference type="ARBA" id="ARBA00022692"/>
    </source>
</evidence>
<feature type="transmembrane region" description="Helical" evidence="6">
    <location>
        <begin position="131"/>
        <end position="159"/>
    </location>
</feature>
<dbReference type="Proteomes" id="UP001447188">
    <property type="component" value="Unassembled WGS sequence"/>
</dbReference>
<feature type="transmembrane region" description="Helical" evidence="6">
    <location>
        <begin position="214"/>
        <end position="237"/>
    </location>
</feature>
<feature type="domain" description="Rhodopsin" evidence="7">
    <location>
        <begin position="39"/>
        <end position="276"/>
    </location>
</feature>
<keyword evidence="9" id="KW-1185">Reference proteome</keyword>
<organism evidence="8 9">
    <name type="scientific">Discina gigas</name>
    <dbReference type="NCBI Taxonomy" id="1032678"/>
    <lineage>
        <taxon>Eukaryota</taxon>
        <taxon>Fungi</taxon>
        <taxon>Dikarya</taxon>
        <taxon>Ascomycota</taxon>
        <taxon>Pezizomycotina</taxon>
        <taxon>Pezizomycetes</taxon>
        <taxon>Pezizales</taxon>
        <taxon>Discinaceae</taxon>
        <taxon>Discina</taxon>
    </lineage>
</organism>
<accession>A0ABR3GSG6</accession>
<dbReference type="InterPro" id="IPR049326">
    <property type="entry name" value="Rhodopsin_dom_fungi"/>
</dbReference>
<dbReference type="PANTHER" id="PTHR33048">
    <property type="entry name" value="PTH11-LIKE INTEGRAL MEMBRANE PROTEIN (AFU_ORTHOLOGUE AFUA_5G11245)"/>
    <property type="match status" value="1"/>
</dbReference>
<evidence type="ECO:0000313" key="9">
    <source>
        <dbReference type="Proteomes" id="UP001447188"/>
    </source>
</evidence>
<comment type="similarity">
    <text evidence="5">Belongs to the SAT4 family.</text>
</comment>
<feature type="transmembrane region" description="Helical" evidence="6">
    <location>
        <begin position="20"/>
        <end position="43"/>
    </location>
</feature>
<gene>
    <name evidence="8" type="ORF">Q9L58_002245</name>
</gene>
<evidence type="ECO:0000256" key="5">
    <source>
        <dbReference type="ARBA" id="ARBA00038359"/>
    </source>
</evidence>
<dbReference type="EMBL" id="JBBBZM010000019">
    <property type="protein sequence ID" value="KAL0638667.1"/>
    <property type="molecule type" value="Genomic_DNA"/>
</dbReference>
<dbReference type="PANTHER" id="PTHR33048:SF47">
    <property type="entry name" value="INTEGRAL MEMBRANE PROTEIN-RELATED"/>
    <property type="match status" value="1"/>
</dbReference>
<sequence>MFLNFDNNGSIDIAPPSRAHFVLGVASSAYIVALTFVSARVLVKAKLGKFGLEDVLICISAFLGLATLVWTSIACKYGFGIHTVDVLPEWILPFGVLNYSTIAICTVCFYCTKTSMLVFYLRLATERPFRIVIYISITYLTLSFGIVTFIHVFSCSPISGAWDRRPSMKSICITTMLDYHFAAVNVLMTDILMIVLPIPIVLRLRMKWLAKLGLMAMFSMGFLITAVSIVSVWIMHVSVIGKDILWDGAYSWMLTLVEMYVGIMTACMPAMNMFIKWIRGEKSVPAEPENDTIGGGG</sequence>
<feature type="transmembrane region" description="Helical" evidence="6">
    <location>
        <begin position="91"/>
        <end position="111"/>
    </location>
</feature>
<protein>
    <recommendedName>
        <fullName evidence="7">Rhodopsin domain-containing protein</fullName>
    </recommendedName>
</protein>
<evidence type="ECO:0000313" key="8">
    <source>
        <dbReference type="EMBL" id="KAL0638667.1"/>
    </source>
</evidence>
<feature type="transmembrane region" description="Helical" evidence="6">
    <location>
        <begin position="55"/>
        <end position="79"/>
    </location>
</feature>
<reference evidence="8 9" key="1">
    <citation type="submission" date="2024-02" db="EMBL/GenBank/DDBJ databases">
        <title>Discinaceae phylogenomics.</title>
        <authorList>
            <person name="Dirks A.C."/>
            <person name="James T.Y."/>
        </authorList>
    </citation>
    <scope>NUCLEOTIDE SEQUENCE [LARGE SCALE GENOMIC DNA]</scope>
    <source>
        <strain evidence="8 9">ACD0624</strain>
    </source>
</reference>
<dbReference type="InterPro" id="IPR052337">
    <property type="entry name" value="SAT4-like"/>
</dbReference>
<evidence type="ECO:0000259" key="7">
    <source>
        <dbReference type="Pfam" id="PF20684"/>
    </source>
</evidence>
<comment type="subcellular location">
    <subcellularLocation>
        <location evidence="1">Membrane</location>
        <topology evidence="1">Multi-pass membrane protein</topology>
    </subcellularLocation>
</comment>
<keyword evidence="2 6" id="KW-0812">Transmembrane</keyword>
<keyword evidence="3 6" id="KW-1133">Transmembrane helix</keyword>
<comment type="caution">
    <text evidence="8">The sequence shown here is derived from an EMBL/GenBank/DDBJ whole genome shotgun (WGS) entry which is preliminary data.</text>
</comment>
<proteinExistence type="inferred from homology"/>